<dbReference type="InParanoid" id="A0A251VFW3"/>
<keyword evidence="2" id="KW-1185">Reference proteome</keyword>
<dbReference type="AlphaFoldDB" id="A0A251VFW3"/>
<name>A0A251VFW3_HELAN</name>
<dbReference type="Proteomes" id="UP000215914">
    <property type="component" value="Chromosome 2"/>
</dbReference>
<evidence type="ECO:0000313" key="1">
    <source>
        <dbReference type="EMBL" id="OTG33581.1"/>
    </source>
</evidence>
<gene>
    <name evidence="1" type="ORF">HannXRQ_Chr02g0036301</name>
</gene>
<reference evidence="2" key="1">
    <citation type="journal article" date="2017" name="Nature">
        <title>The sunflower genome provides insights into oil metabolism, flowering and Asterid evolution.</title>
        <authorList>
            <person name="Badouin H."/>
            <person name="Gouzy J."/>
            <person name="Grassa C.J."/>
            <person name="Murat F."/>
            <person name="Staton S.E."/>
            <person name="Cottret L."/>
            <person name="Lelandais-Briere C."/>
            <person name="Owens G.L."/>
            <person name="Carrere S."/>
            <person name="Mayjonade B."/>
            <person name="Legrand L."/>
            <person name="Gill N."/>
            <person name="Kane N.C."/>
            <person name="Bowers J.E."/>
            <person name="Hubner S."/>
            <person name="Bellec A."/>
            <person name="Berard A."/>
            <person name="Berges H."/>
            <person name="Blanchet N."/>
            <person name="Boniface M.C."/>
            <person name="Brunel D."/>
            <person name="Catrice O."/>
            <person name="Chaidir N."/>
            <person name="Claudel C."/>
            <person name="Donnadieu C."/>
            <person name="Faraut T."/>
            <person name="Fievet G."/>
            <person name="Helmstetter N."/>
            <person name="King M."/>
            <person name="Knapp S.J."/>
            <person name="Lai Z."/>
            <person name="Le Paslier M.C."/>
            <person name="Lippi Y."/>
            <person name="Lorenzon L."/>
            <person name="Mandel J.R."/>
            <person name="Marage G."/>
            <person name="Marchand G."/>
            <person name="Marquand E."/>
            <person name="Bret-Mestries E."/>
            <person name="Morien E."/>
            <person name="Nambeesan S."/>
            <person name="Nguyen T."/>
            <person name="Pegot-Espagnet P."/>
            <person name="Pouilly N."/>
            <person name="Raftis F."/>
            <person name="Sallet E."/>
            <person name="Schiex T."/>
            <person name="Thomas J."/>
            <person name="Vandecasteele C."/>
            <person name="Vares D."/>
            <person name="Vear F."/>
            <person name="Vautrin S."/>
            <person name="Crespi M."/>
            <person name="Mangin B."/>
            <person name="Burke J.M."/>
            <person name="Salse J."/>
            <person name="Munos S."/>
            <person name="Vincourt P."/>
            <person name="Rieseberg L.H."/>
            <person name="Langlade N.B."/>
        </authorList>
    </citation>
    <scope>NUCLEOTIDE SEQUENCE [LARGE SCALE GENOMIC DNA]</scope>
    <source>
        <strain evidence="2">cv. SF193</strain>
    </source>
</reference>
<dbReference type="EMBL" id="CM007891">
    <property type="protein sequence ID" value="OTG33581.1"/>
    <property type="molecule type" value="Genomic_DNA"/>
</dbReference>
<accession>A0A251VFW3</accession>
<protein>
    <submittedName>
        <fullName evidence="1">Uncharacterized protein</fullName>
    </submittedName>
</protein>
<evidence type="ECO:0000313" key="2">
    <source>
        <dbReference type="Proteomes" id="UP000215914"/>
    </source>
</evidence>
<organism evidence="1 2">
    <name type="scientific">Helianthus annuus</name>
    <name type="common">Common sunflower</name>
    <dbReference type="NCBI Taxonomy" id="4232"/>
    <lineage>
        <taxon>Eukaryota</taxon>
        <taxon>Viridiplantae</taxon>
        <taxon>Streptophyta</taxon>
        <taxon>Embryophyta</taxon>
        <taxon>Tracheophyta</taxon>
        <taxon>Spermatophyta</taxon>
        <taxon>Magnoliopsida</taxon>
        <taxon>eudicotyledons</taxon>
        <taxon>Gunneridae</taxon>
        <taxon>Pentapetalae</taxon>
        <taxon>asterids</taxon>
        <taxon>campanulids</taxon>
        <taxon>Asterales</taxon>
        <taxon>Asteraceae</taxon>
        <taxon>Asteroideae</taxon>
        <taxon>Heliantheae alliance</taxon>
        <taxon>Heliantheae</taxon>
        <taxon>Helianthus</taxon>
    </lineage>
</organism>
<sequence>MLVERVPRYRKIRKFRGVLRPLFFFRVLGFWLAKVTRPIKSSGWSGLAYLGSRFSGIL</sequence>
<proteinExistence type="predicted"/>